<evidence type="ECO:0000256" key="1">
    <source>
        <dbReference type="ARBA" id="ARBA00023239"/>
    </source>
</evidence>
<gene>
    <name evidence="3" type="ORF">DES47_104354</name>
</gene>
<feature type="domain" description="Fumarylacetoacetase-like C-terminal" evidence="2">
    <location>
        <begin position="94"/>
        <end position="253"/>
    </location>
</feature>
<keyword evidence="4" id="KW-1185">Reference proteome</keyword>
<name>A0A4R6QK04_9BURK</name>
<dbReference type="InterPro" id="IPR011234">
    <property type="entry name" value="Fumarylacetoacetase-like_C"/>
</dbReference>
<dbReference type="Pfam" id="PF01557">
    <property type="entry name" value="FAA_hydrolase"/>
    <property type="match status" value="1"/>
</dbReference>
<dbReference type="RefSeq" id="WP_133701906.1">
    <property type="nucleotide sequence ID" value="NZ_SNXS01000004.1"/>
</dbReference>
<accession>A0A4R6QK04</accession>
<dbReference type="SUPFAM" id="SSF56529">
    <property type="entry name" value="FAH"/>
    <property type="match status" value="1"/>
</dbReference>
<dbReference type="Proteomes" id="UP000295361">
    <property type="component" value="Unassembled WGS sequence"/>
</dbReference>
<keyword evidence="1" id="KW-0456">Lyase</keyword>
<dbReference type="PANTHER" id="PTHR30143">
    <property type="entry name" value="ACID HYDRATASE"/>
    <property type="match status" value="1"/>
</dbReference>
<sequence>MSPISQQGLTDCLIQARRQGLRPSALDWADALDDPAAAYAVQDRVAAALDWFGDAPPRYWKSGGPSRDTDLTHAALPPAAVRASPADFSDLTFHGLGIEAEVALRLSLEVSPALAAELTPAAAESLIAAMTVSVEVVASRWLEAGAAPALLRLADQQSHGALALGEWLPYQRRDWAQQRCEVQIGDQPIRAYTGTHSLGDPAWLLPQWLRHLTRDGASVPAGTIVTTGTWCGLLPASAGDRISVAFDGLGQVSLRL</sequence>
<reference evidence="3 4" key="1">
    <citation type="submission" date="2019-03" db="EMBL/GenBank/DDBJ databases">
        <title>Genomic Encyclopedia of Type Strains, Phase IV (KMG-IV): sequencing the most valuable type-strain genomes for metagenomic binning, comparative biology and taxonomic classification.</title>
        <authorList>
            <person name="Goeker M."/>
        </authorList>
    </citation>
    <scope>NUCLEOTIDE SEQUENCE [LARGE SCALE GENOMIC DNA]</scope>
    <source>
        <strain evidence="3 4">DSM 16998</strain>
    </source>
</reference>
<evidence type="ECO:0000259" key="2">
    <source>
        <dbReference type="Pfam" id="PF01557"/>
    </source>
</evidence>
<dbReference type="EMBL" id="SNXS01000004">
    <property type="protein sequence ID" value="TDP64066.1"/>
    <property type="molecule type" value="Genomic_DNA"/>
</dbReference>
<proteinExistence type="predicted"/>
<evidence type="ECO:0000313" key="4">
    <source>
        <dbReference type="Proteomes" id="UP000295361"/>
    </source>
</evidence>
<evidence type="ECO:0000313" key="3">
    <source>
        <dbReference type="EMBL" id="TDP64066.1"/>
    </source>
</evidence>
<dbReference type="GO" id="GO:0008684">
    <property type="term" value="F:2-oxopent-4-enoate hydratase activity"/>
    <property type="evidence" value="ECO:0007669"/>
    <property type="project" value="TreeGrafter"/>
</dbReference>
<dbReference type="OrthoDB" id="8689761at2"/>
<comment type="caution">
    <text evidence="3">The sequence shown here is derived from an EMBL/GenBank/DDBJ whole genome shotgun (WGS) entry which is preliminary data.</text>
</comment>
<dbReference type="Gene3D" id="3.90.850.10">
    <property type="entry name" value="Fumarylacetoacetase-like, C-terminal domain"/>
    <property type="match status" value="1"/>
</dbReference>
<dbReference type="GO" id="GO:0005737">
    <property type="term" value="C:cytoplasm"/>
    <property type="evidence" value="ECO:0007669"/>
    <property type="project" value="TreeGrafter"/>
</dbReference>
<dbReference type="InterPro" id="IPR036663">
    <property type="entry name" value="Fumarylacetoacetase_C_sf"/>
</dbReference>
<organism evidence="3 4">
    <name type="scientific">Roseateles toxinivorans</name>
    <dbReference type="NCBI Taxonomy" id="270368"/>
    <lineage>
        <taxon>Bacteria</taxon>
        <taxon>Pseudomonadati</taxon>
        <taxon>Pseudomonadota</taxon>
        <taxon>Betaproteobacteria</taxon>
        <taxon>Burkholderiales</taxon>
        <taxon>Sphaerotilaceae</taxon>
        <taxon>Roseateles</taxon>
    </lineage>
</organism>
<dbReference type="PANTHER" id="PTHR30143:SF0">
    <property type="entry name" value="2-KETO-4-PENTENOATE HYDRATASE"/>
    <property type="match status" value="1"/>
</dbReference>
<protein>
    <submittedName>
        <fullName evidence="3">2-keto-4-pentenoate hydratase</fullName>
    </submittedName>
</protein>
<dbReference type="InParanoid" id="A0A4R6QK04"/>
<dbReference type="InterPro" id="IPR050772">
    <property type="entry name" value="Hydratase-Decarb/MhpD_sf"/>
</dbReference>
<dbReference type="AlphaFoldDB" id="A0A4R6QK04"/>